<gene>
    <name evidence="6" type="ORF">CQW23_02776</name>
</gene>
<dbReference type="Gene3D" id="2.60.260.20">
    <property type="entry name" value="Urease metallochaperone UreE, N-terminal domain"/>
    <property type="match status" value="1"/>
</dbReference>
<evidence type="ECO:0000313" key="7">
    <source>
        <dbReference type="Proteomes" id="UP000224567"/>
    </source>
</evidence>
<evidence type="ECO:0000256" key="2">
    <source>
        <dbReference type="ARBA" id="ARBA00022737"/>
    </source>
</evidence>
<evidence type="ECO:0000256" key="5">
    <source>
        <dbReference type="SAM" id="MobiDB-lite"/>
    </source>
</evidence>
<evidence type="ECO:0000313" key="6">
    <source>
        <dbReference type="EMBL" id="PHT60413.1"/>
    </source>
</evidence>
<evidence type="ECO:0000256" key="4">
    <source>
        <dbReference type="ARBA" id="ARBA00022833"/>
    </source>
</evidence>
<dbReference type="EMBL" id="MLFT02000001">
    <property type="protein sequence ID" value="PHT60413.1"/>
    <property type="molecule type" value="Genomic_DNA"/>
</dbReference>
<dbReference type="GO" id="GO:0051082">
    <property type="term" value="F:unfolded protein binding"/>
    <property type="evidence" value="ECO:0007669"/>
    <property type="project" value="InterPro"/>
</dbReference>
<sequence>VILKSLKSLHKLMRFRVIPRSVRYMISMVKMLSRKEWAVEVVDTTHLISSHRWQPIWRYEVVEAAEEEDKEEERMLSTLSRFLWRICTMEPQRNCHYLAMFCAQSAKGKDLIRCFNEMFCLSRIWDESHYETTWPIHDPADAAPLQLVRSIPCDLFVEHTLSLTEALCGFHFILTHLDNRQLIIKSQPGEVVKPGKPKNSPTHYPPIIEAVLPAKPKTQMTDMELDECEETPLHDVNIEEEMRRKQQQAQEAYDEDDEDMHGGASEIASLVIKESEEEDEDGRKFLEAIMTPGASEIASLVVKESEEEGDD</sequence>
<dbReference type="SUPFAM" id="SSF49493">
    <property type="entry name" value="HSP40/DnaJ peptide-binding domain"/>
    <property type="match status" value="1"/>
</dbReference>
<keyword evidence="3" id="KW-0863">Zinc-finger</keyword>
<protein>
    <submittedName>
        <fullName evidence="6">DnaJ protein-like protein 2</fullName>
    </submittedName>
</protein>
<dbReference type="Proteomes" id="UP000224567">
    <property type="component" value="Unassembled WGS sequence"/>
</dbReference>
<feature type="region of interest" description="Disordered" evidence="5">
    <location>
        <begin position="243"/>
        <end position="263"/>
    </location>
</feature>
<organism evidence="6 7">
    <name type="scientific">Capsicum baccatum</name>
    <name type="common">Peruvian pepper</name>
    <dbReference type="NCBI Taxonomy" id="33114"/>
    <lineage>
        <taxon>Eukaryota</taxon>
        <taxon>Viridiplantae</taxon>
        <taxon>Streptophyta</taxon>
        <taxon>Embryophyta</taxon>
        <taxon>Tracheophyta</taxon>
        <taxon>Spermatophyta</taxon>
        <taxon>Magnoliopsida</taxon>
        <taxon>eudicotyledons</taxon>
        <taxon>Gunneridae</taxon>
        <taxon>Pentapetalae</taxon>
        <taxon>asterids</taxon>
        <taxon>lamiids</taxon>
        <taxon>Solanales</taxon>
        <taxon>Solanaceae</taxon>
        <taxon>Solanoideae</taxon>
        <taxon>Capsiceae</taxon>
        <taxon>Capsicum</taxon>
    </lineage>
</organism>
<accession>A0A2G2XSE6</accession>
<dbReference type="GO" id="GO:0008270">
    <property type="term" value="F:zinc ion binding"/>
    <property type="evidence" value="ECO:0007669"/>
    <property type="project" value="UniProtKB-KW"/>
</dbReference>
<dbReference type="OrthoDB" id="550424at2759"/>
<dbReference type="STRING" id="33114.A0A2G2XSE6"/>
<dbReference type="PANTHER" id="PTHR43888">
    <property type="entry name" value="DNAJ-LIKE-2, ISOFORM A-RELATED"/>
    <property type="match status" value="1"/>
</dbReference>
<comment type="caution">
    <text evidence="6">The sequence shown here is derived from an EMBL/GenBank/DDBJ whole genome shotgun (WGS) entry which is preliminary data.</text>
</comment>
<reference evidence="7" key="2">
    <citation type="journal article" date="2017" name="J. Anim. Genet.">
        <title>Multiple reference genome sequences of hot pepper reveal the massive evolution of plant disease resistance genes by retroduplication.</title>
        <authorList>
            <person name="Kim S."/>
            <person name="Park J."/>
            <person name="Yeom S.-I."/>
            <person name="Kim Y.-M."/>
            <person name="Seo E."/>
            <person name="Kim K.-T."/>
            <person name="Kim M.-S."/>
            <person name="Lee J.M."/>
            <person name="Cheong K."/>
            <person name="Shin H.-S."/>
            <person name="Kim S.-B."/>
            <person name="Han K."/>
            <person name="Lee J."/>
            <person name="Park M."/>
            <person name="Lee H.-A."/>
            <person name="Lee H.-Y."/>
            <person name="Lee Y."/>
            <person name="Oh S."/>
            <person name="Lee J.H."/>
            <person name="Choi E."/>
            <person name="Choi E."/>
            <person name="Lee S.E."/>
            <person name="Jeon J."/>
            <person name="Kim H."/>
            <person name="Choi G."/>
            <person name="Song H."/>
            <person name="Lee J."/>
            <person name="Lee S.-C."/>
            <person name="Kwon J.-K."/>
            <person name="Lee H.-Y."/>
            <person name="Koo N."/>
            <person name="Hong Y."/>
            <person name="Kim R.W."/>
            <person name="Kang W.-H."/>
            <person name="Huh J.H."/>
            <person name="Kang B.-C."/>
            <person name="Yang T.-J."/>
            <person name="Lee Y.-H."/>
            <person name="Bennetzen J.L."/>
            <person name="Choi D."/>
        </authorList>
    </citation>
    <scope>NUCLEOTIDE SEQUENCE [LARGE SCALE GENOMIC DNA]</scope>
    <source>
        <strain evidence="7">cv. PBC81</strain>
    </source>
</reference>
<proteinExistence type="predicted"/>
<keyword evidence="7" id="KW-1185">Reference proteome</keyword>
<dbReference type="FunFam" id="2.60.260.20:FF:000003">
    <property type="entry name" value="DnaJ subfamily A member 2"/>
    <property type="match status" value="1"/>
</dbReference>
<evidence type="ECO:0000256" key="1">
    <source>
        <dbReference type="ARBA" id="ARBA00022723"/>
    </source>
</evidence>
<feature type="non-terminal residue" evidence="6">
    <location>
        <position position="1"/>
    </location>
</feature>
<reference evidence="6 7" key="1">
    <citation type="journal article" date="2017" name="Genome Biol.">
        <title>New reference genome sequences of hot pepper reveal the massive evolution of plant disease-resistance genes by retroduplication.</title>
        <authorList>
            <person name="Kim S."/>
            <person name="Park J."/>
            <person name="Yeom S.I."/>
            <person name="Kim Y.M."/>
            <person name="Seo E."/>
            <person name="Kim K.T."/>
            <person name="Kim M.S."/>
            <person name="Lee J.M."/>
            <person name="Cheong K."/>
            <person name="Shin H.S."/>
            <person name="Kim S.B."/>
            <person name="Han K."/>
            <person name="Lee J."/>
            <person name="Park M."/>
            <person name="Lee H.A."/>
            <person name="Lee H.Y."/>
            <person name="Lee Y."/>
            <person name="Oh S."/>
            <person name="Lee J.H."/>
            <person name="Choi E."/>
            <person name="Choi E."/>
            <person name="Lee S.E."/>
            <person name="Jeon J."/>
            <person name="Kim H."/>
            <person name="Choi G."/>
            <person name="Song H."/>
            <person name="Lee J."/>
            <person name="Lee S.C."/>
            <person name="Kwon J.K."/>
            <person name="Lee H.Y."/>
            <person name="Koo N."/>
            <person name="Hong Y."/>
            <person name="Kim R.W."/>
            <person name="Kang W.H."/>
            <person name="Huh J.H."/>
            <person name="Kang B.C."/>
            <person name="Yang T.J."/>
            <person name="Lee Y.H."/>
            <person name="Bennetzen J.L."/>
            <person name="Choi D."/>
        </authorList>
    </citation>
    <scope>NUCLEOTIDE SEQUENCE [LARGE SCALE GENOMIC DNA]</scope>
    <source>
        <strain evidence="7">cv. PBC81</strain>
    </source>
</reference>
<dbReference type="GO" id="GO:0030544">
    <property type="term" value="F:Hsp70 protein binding"/>
    <property type="evidence" value="ECO:0007669"/>
    <property type="project" value="InterPro"/>
</dbReference>
<keyword evidence="1" id="KW-0479">Metal-binding</keyword>
<keyword evidence="2" id="KW-0677">Repeat</keyword>
<keyword evidence="4" id="KW-0862">Zinc</keyword>
<dbReference type="InterPro" id="IPR044713">
    <property type="entry name" value="DNJA1/2-like"/>
</dbReference>
<evidence type="ECO:0000256" key="3">
    <source>
        <dbReference type="ARBA" id="ARBA00022771"/>
    </source>
</evidence>
<dbReference type="InterPro" id="IPR008971">
    <property type="entry name" value="HSP40/DnaJ_pept-bd"/>
</dbReference>
<name>A0A2G2XSE6_CAPBA</name>
<dbReference type="AlphaFoldDB" id="A0A2G2XSE6"/>
<dbReference type="GO" id="GO:0006457">
    <property type="term" value="P:protein folding"/>
    <property type="evidence" value="ECO:0007669"/>
    <property type="project" value="InterPro"/>
</dbReference>